<dbReference type="Pfam" id="PF02133">
    <property type="entry name" value="Transp_cyt_pur"/>
    <property type="match status" value="1"/>
</dbReference>
<proteinExistence type="inferred from homology"/>
<dbReference type="EMBL" id="MEKH01000002">
    <property type="protein sequence ID" value="ODO10901.1"/>
    <property type="molecule type" value="Genomic_DNA"/>
</dbReference>
<keyword evidence="5 7" id="KW-0472">Membrane</keyword>
<feature type="transmembrane region" description="Helical" evidence="7">
    <location>
        <begin position="83"/>
        <end position="105"/>
    </location>
</feature>
<dbReference type="GO" id="GO:0005886">
    <property type="term" value="C:plasma membrane"/>
    <property type="evidence" value="ECO:0007669"/>
    <property type="project" value="TreeGrafter"/>
</dbReference>
<reference evidence="8 9" key="1">
    <citation type="submission" date="2016-06" db="EMBL/GenBank/DDBJ databases">
        <title>Evolution of pathogenesis and genome organization in the Tremellales.</title>
        <authorList>
            <person name="Cuomo C."/>
            <person name="Litvintseva A."/>
            <person name="Heitman J."/>
            <person name="Chen Y."/>
            <person name="Sun S."/>
            <person name="Springer D."/>
            <person name="Dromer F."/>
            <person name="Young S."/>
            <person name="Zeng Q."/>
            <person name="Chapman S."/>
            <person name="Gujja S."/>
            <person name="Saif S."/>
            <person name="Birren B."/>
        </authorList>
    </citation>
    <scope>NUCLEOTIDE SEQUENCE [LARGE SCALE GENOMIC DNA]</scope>
    <source>
        <strain evidence="8 9">CBS 6273</strain>
    </source>
</reference>
<evidence type="ECO:0000256" key="5">
    <source>
        <dbReference type="ARBA" id="ARBA00023136"/>
    </source>
</evidence>
<dbReference type="InterPro" id="IPR045225">
    <property type="entry name" value="Uracil/uridine/allantoin_perm"/>
</dbReference>
<feature type="transmembrane region" description="Helical" evidence="7">
    <location>
        <begin position="290"/>
        <end position="310"/>
    </location>
</feature>
<name>A0A1E3KCR4_9TREE</name>
<dbReference type="Proteomes" id="UP000095149">
    <property type="component" value="Unassembled WGS sequence"/>
</dbReference>
<feature type="transmembrane region" description="Helical" evidence="7">
    <location>
        <begin position="205"/>
        <end position="222"/>
    </location>
</feature>
<evidence type="ECO:0000256" key="4">
    <source>
        <dbReference type="ARBA" id="ARBA00022989"/>
    </source>
</evidence>
<evidence type="ECO:0000256" key="3">
    <source>
        <dbReference type="ARBA" id="ARBA00022692"/>
    </source>
</evidence>
<accession>A0A1E3KCR4</accession>
<evidence type="ECO:0000256" key="1">
    <source>
        <dbReference type="ARBA" id="ARBA00004141"/>
    </source>
</evidence>
<dbReference type="CDD" id="cd11482">
    <property type="entry name" value="SLC-NCS1sbd_NRT1-like"/>
    <property type="match status" value="1"/>
</dbReference>
<comment type="subcellular location">
    <subcellularLocation>
        <location evidence="1">Membrane</location>
        <topology evidence="1">Multi-pass membrane protein</topology>
    </subcellularLocation>
</comment>
<comment type="caution">
    <text evidence="8">The sequence shown here is derived from an EMBL/GenBank/DDBJ whole genome shotgun (WGS) entry which is preliminary data.</text>
</comment>
<dbReference type="AlphaFoldDB" id="A0A1E3KCR4"/>
<protein>
    <recommendedName>
        <fullName evidence="10">NCS1 nucleoside transporter</fullName>
    </recommendedName>
</protein>
<keyword evidence="3 7" id="KW-0812">Transmembrane</keyword>
<feature type="transmembrane region" description="Helical" evidence="7">
    <location>
        <begin position="460"/>
        <end position="479"/>
    </location>
</feature>
<evidence type="ECO:0000256" key="7">
    <source>
        <dbReference type="SAM" id="Phobius"/>
    </source>
</evidence>
<dbReference type="GO" id="GO:0015205">
    <property type="term" value="F:nucleobase transmembrane transporter activity"/>
    <property type="evidence" value="ECO:0007669"/>
    <property type="project" value="TreeGrafter"/>
</dbReference>
<dbReference type="PANTHER" id="PTHR30618">
    <property type="entry name" value="NCS1 FAMILY PURINE/PYRIMIDINE TRANSPORTER"/>
    <property type="match status" value="1"/>
</dbReference>
<dbReference type="OrthoDB" id="2018619at2759"/>
<feature type="transmembrane region" description="Helical" evidence="7">
    <location>
        <begin position="384"/>
        <end position="406"/>
    </location>
</feature>
<organism evidence="8 9">
    <name type="scientific">Cryptococcus amylolentus CBS 6273</name>
    <dbReference type="NCBI Taxonomy" id="1296118"/>
    <lineage>
        <taxon>Eukaryota</taxon>
        <taxon>Fungi</taxon>
        <taxon>Dikarya</taxon>
        <taxon>Basidiomycota</taxon>
        <taxon>Agaricomycotina</taxon>
        <taxon>Tremellomycetes</taxon>
        <taxon>Tremellales</taxon>
        <taxon>Cryptococcaceae</taxon>
        <taxon>Cryptococcus</taxon>
    </lineage>
</organism>
<keyword evidence="4 7" id="KW-1133">Transmembrane helix</keyword>
<feature type="transmembrane region" description="Helical" evidence="7">
    <location>
        <begin position="340"/>
        <end position="363"/>
    </location>
</feature>
<evidence type="ECO:0000313" key="8">
    <source>
        <dbReference type="EMBL" id="ODO10901.1"/>
    </source>
</evidence>
<evidence type="ECO:0000313" key="9">
    <source>
        <dbReference type="Proteomes" id="UP000095149"/>
    </source>
</evidence>
<comment type="similarity">
    <text evidence="2">Belongs to the purine-cytosine permease (2.A.39) family.</text>
</comment>
<gene>
    <name evidence="8" type="ORF">I350_01500</name>
</gene>
<dbReference type="InterPro" id="IPR001248">
    <property type="entry name" value="Pur-cyt_permease"/>
</dbReference>
<evidence type="ECO:0000256" key="6">
    <source>
        <dbReference type="SAM" id="MobiDB-lite"/>
    </source>
</evidence>
<sequence>MKERMKSGRITVGYVIISAPPCSAQILSIKLNRDNVPLPPSRRTWGAWSYAGYWICSAINVSGLAGGASLLSLGLTMGQAMTVCVIANFLVAGAVWCTGQVGSYWHVGFPMWNRMVWGLRASYFPLANRIILSFTWTATQGWLGGQCLKVFIGSMFPSIYTMKNTMPASTYMTSADFLCFFLFTIICIPCLLIPPEHLRRPMVTIAILSSLTAICLFIWSLARSRGGGPLMKPEGLALIGVTPVRGSALAWAMFHGISSGLGGVCAGILNMSDYTRFAARPRAPLITQAIVTPIAGVLTSIIGIVLASSASEFYPTATLLWTSYDLLAAMQTYGNNGTRAAVFFASLVFTLAQLGLTIPGNCIAGGIDLASLLPKYINIRRGAYITLAISIGMCPWALMSGATAFIAVMSGYAVFLAPITGLMVFDYYFVHKQKMKLTSLYECSPNSIYYYNKGVNWRAFVAWAFGVGPAFPGFLQSVGAKVTVPSGATKLYYICWPLGFCISGVMYLSLCTLFPLPGIGEVDEEDKFQAFGDASPAVDPESVAEPEKDLTEKEATENKVISDQLTHVNVVGAQW</sequence>
<evidence type="ECO:0008006" key="10">
    <source>
        <dbReference type="Google" id="ProtNLM"/>
    </source>
</evidence>
<feature type="transmembrane region" description="Helical" evidence="7">
    <location>
        <begin position="171"/>
        <end position="193"/>
    </location>
</feature>
<feature type="compositionally biased region" description="Basic and acidic residues" evidence="6">
    <location>
        <begin position="545"/>
        <end position="556"/>
    </location>
</feature>
<feature type="transmembrane region" description="Helical" evidence="7">
    <location>
        <begin position="491"/>
        <end position="510"/>
    </location>
</feature>
<feature type="region of interest" description="Disordered" evidence="6">
    <location>
        <begin position="533"/>
        <end position="556"/>
    </location>
</feature>
<feature type="transmembrane region" description="Helical" evidence="7">
    <location>
        <begin position="412"/>
        <end position="430"/>
    </location>
</feature>
<dbReference type="PANTHER" id="PTHR30618:SF15">
    <property type="entry name" value="NICOTINAMIDE RIBOSIDE TRANSPORTER 1-RELATED"/>
    <property type="match status" value="1"/>
</dbReference>
<feature type="transmembrane region" description="Helical" evidence="7">
    <location>
        <begin position="48"/>
        <end position="71"/>
    </location>
</feature>
<dbReference type="Gene3D" id="1.10.4160.10">
    <property type="entry name" value="Hydantoin permease"/>
    <property type="match status" value="1"/>
</dbReference>
<evidence type="ECO:0000256" key="2">
    <source>
        <dbReference type="ARBA" id="ARBA00008974"/>
    </source>
</evidence>
<feature type="transmembrane region" description="Helical" evidence="7">
    <location>
        <begin position="248"/>
        <end position="269"/>
    </location>
</feature>